<dbReference type="GO" id="GO:0019825">
    <property type="term" value="F:oxygen binding"/>
    <property type="evidence" value="ECO:0007669"/>
    <property type="project" value="InterPro"/>
</dbReference>
<keyword evidence="4" id="KW-0479">Metal-binding</keyword>
<dbReference type="InterPro" id="IPR009050">
    <property type="entry name" value="Globin-like_sf"/>
</dbReference>
<evidence type="ECO:0000256" key="4">
    <source>
        <dbReference type="ARBA" id="ARBA00022723"/>
    </source>
</evidence>
<comment type="similarity">
    <text evidence="1">Belongs to the truncated hemoglobin family. Group I subfamily.</text>
</comment>
<dbReference type="PATRIC" id="fig|1008153.3.peg.3282"/>
<dbReference type="OrthoDB" id="313164at2157"/>
<comment type="caution">
    <text evidence="6">The sequence shown here is derived from an EMBL/GenBank/DDBJ whole genome shotgun (WGS) entry which is preliminary data.</text>
</comment>
<keyword evidence="7" id="KW-1185">Reference proteome</keyword>
<dbReference type="Proteomes" id="UP000075321">
    <property type="component" value="Unassembled WGS sequence"/>
</dbReference>
<proteinExistence type="inferred from homology"/>
<sequence length="121" mass="13361">MSTDEPLFDRLGGQDAIETVVDDFYERVLNDGQVAHHFEKTDTTALRAHQAQFISAVTGGPVDYDGADMYDAHEGMGITDDEFDAVAEHLETALEINDVPESDRQQVLIEIDSYRSDIVGA</sequence>
<evidence type="ECO:0000313" key="6">
    <source>
        <dbReference type="EMBL" id="KYH24768.1"/>
    </source>
</evidence>
<name>A0A151AAP2_9EURY</name>
<organism evidence="6 7">
    <name type="scientific">Halalkalicoccus paucihalophilus</name>
    <dbReference type="NCBI Taxonomy" id="1008153"/>
    <lineage>
        <taxon>Archaea</taxon>
        <taxon>Methanobacteriati</taxon>
        <taxon>Methanobacteriota</taxon>
        <taxon>Stenosarchaea group</taxon>
        <taxon>Halobacteria</taxon>
        <taxon>Halobacteriales</taxon>
        <taxon>Halococcaceae</taxon>
        <taxon>Halalkalicoccus</taxon>
    </lineage>
</organism>
<keyword evidence="5" id="KW-0408">Iron</keyword>
<dbReference type="InterPro" id="IPR012292">
    <property type="entry name" value="Globin/Proto"/>
</dbReference>
<dbReference type="CDD" id="cd00454">
    <property type="entry name" value="TrHb1_N"/>
    <property type="match status" value="1"/>
</dbReference>
<dbReference type="AlphaFoldDB" id="A0A151AAP2"/>
<dbReference type="InterPro" id="IPR016339">
    <property type="entry name" value="Hemoglobin_trunc_I"/>
</dbReference>
<dbReference type="PIRSF" id="PIRSF002030">
    <property type="entry name" value="Globin_Protozoa/Cyanobacteria"/>
    <property type="match status" value="1"/>
</dbReference>
<dbReference type="Pfam" id="PF01152">
    <property type="entry name" value="Bac_globin"/>
    <property type="match status" value="1"/>
</dbReference>
<protein>
    <submittedName>
        <fullName evidence="6">Bacterial-like globin</fullName>
    </submittedName>
</protein>
<dbReference type="InterPro" id="IPR001486">
    <property type="entry name" value="Hemoglobin_trunc"/>
</dbReference>
<accession>A0A151AAP2</accession>
<evidence type="ECO:0000256" key="2">
    <source>
        <dbReference type="ARBA" id="ARBA00022448"/>
    </source>
</evidence>
<dbReference type="GO" id="GO:0046872">
    <property type="term" value="F:metal ion binding"/>
    <property type="evidence" value="ECO:0007669"/>
    <property type="project" value="UniProtKB-KW"/>
</dbReference>
<evidence type="ECO:0000256" key="3">
    <source>
        <dbReference type="ARBA" id="ARBA00022617"/>
    </source>
</evidence>
<dbReference type="RefSeq" id="WP_066384431.1">
    <property type="nucleotide sequence ID" value="NZ_LTAZ01000012.1"/>
</dbReference>
<dbReference type="EMBL" id="LTAZ01000012">
    <property type="protein sequence ID" value="KYH24768.1"/>
    <property type="molecule type" value="Genomic_DNA"/>
</dbReference>
<keyword evidence="2" id="KW-0813">Transport</keyword>
<evidence type="ECO:0000313" key="7">
    <source>
        <dbReference type="Proteomes" id="UP000075321"/>
    </source>
</evidence>
<keyword evidence="3" id="KW-0349">Heme</keyword>
<dbReference type="SUPFAM" id="SSF46458">
    <property type="entry name" value="Globin-like"/>
    <property type="match status" value="1"/>
</dbReference>
<reference evidence="6 7" key="1">
    <citation type="submission" date="2016-02" db="EMBL/GenBank/DDBJ databases">
        <title>Genome sequence of Halalkalicoccus paucihalophilus DSM 24557.</title>
        <authorList>
            <person name="Poehlein A."/>
            <person name="Daniel R."/>
        </authorList>
    </citation>
    <scope>NUCLEOTIDE SEQUENCE [LARGE SCALE GENOMIC DNA]</scope>
    <source>
        <strain evidence="6 7">DSM 24557</strain>
    </source>
</reference>
<dbReference type="Gene3D" id="1.10.490.10">
    <property type="entry name" value="Globins"/>
    <property type="match status" value="1"/>
</dbReference>
<gene>
    <name evidence="6" type="ORF">HAPAU_31450</name>
</gene>
<evidence type="ECO:0000256" key="1">
    <source>
        <dbReference type="ARBA" id="ARBA00009660"/>
    </source>
</evidence>
<evidence type="ECO:0000256" key="5">
    <source>
        <dbReference type="ARBA" id="ARBA00023004"/>
    </source>
</evidence>
<dbReference type="GO" id="GO:0020037">
    <property type="term" value="F:heme binding"/>
    <property type="evidence" value="ECO:0007669"/>
    <property type="project" value="InterPro"/>
</dbReference>